<proteinExistence type="inferred from homology"/>
<evidence type="ECO:0000256" key="7">
    <source>
        <dbReference type="ARBA" id="ARBA00022989"/>
    </source>
</evidence>
<dbReference type="InterPro" id="IPR030183">
    <property type="entry name" value="SLAC/SLAH"/>
</dbReference>
<evidence type="ECO:0000256" key="1">
    <source>
        <dbReference type="ARBA" id="ARBA00004127"/>
    </source>
</evidence>
<dbReference type="CDD" id="cd09323">
    <property type="entry name" value="TDT_SLAC1_like"/>
    <property type="match status" value="1"/>
</dbReference>
<evidence type="ECO:0000256" key="3">
    <source>
        <dbReference type="ARBA" id="ARBA00007808"/>
    </source>
</evidence>
<feature type="compositionally biased region" description="Low complexity" evidence="10">
    <location>
        <begin position="1"/>
        <end position="11"/>
    </location>
</feature>
<feature type="transmembrane region" description="Helical" evidence="11">
    <location>
        <begin position="463"/>
        <end position="489"/>
    </location>
</feature>
<feature type="region of interest" description="Disordered" evidence="10">
    <location>
        <begin position="1"/>
        <end position="52"/>
    </location>
</feature>
<dbReference type="InterPro" id="IPR004695">
    <property type="entry name" value="SLAC1/Mae1/Ssu1/TehA"/>
</dbReference>
<feature type="transmembrane region" description="Helical" evidence="11">
    <location>
        <begin position="305"/>
        <end position="323"/>
    </location>
</feature>
<feature type="transmembrane region" description="Helical" evidence="11">
    <location>
        <begin position="344"/>
        <end position="361"/>
    </location>
</feature>
<sequence length="557" mass="60521">MAAKPSSSSSSTGGHHTVDIRAAQAQPEDARQSAMSGPINIRGERRPPPMQRAFSRQVSLGSGVTVLGMDKVGKNGGRGQQRALPRSGKSLGVLNHTGALGQAAAGDGAARRGDFSMFRTKSTLSKQNSLLPSRIREPDLELPPHVEGPSVGRQGGEDPLNKSVPAGRYFAALRGPELDEVRDYEDILLPKDEVWPFLLRFPVGCFGVCLGLGSQAILWGALAASPAMRFLHVTPMINVALWLLALAVLVAVSVTYALKCVFYFEAIRREYFHPVRVNFFFAPSIAAMFLTIGLPRAVAPERLHPAVWCAFVAPLFGLELKIYGQWLSGGKRRLCKVANPSSHLSVVGNFVGAILAARVGWAEAGKFLWAIGVAHYIVVFVTLYQRLPTNEALPQGAPPGVLHVHRHAVGGEPRVGGDLRQLRRRGAHLLLHGALPVHVPRRSHQLLPRLPYAEAEPCFTSRALALSLSLMSTTMVSLLLVSTLLHAFVWRSLFPNDLAIAITKDRQNGAFKPHGKGRKAGKRVYDIKRWAKQAPLSLVSSITKSNSADKEEEEKTE</sequence>
<evidence type="ECO:0000256" key="8">
    <source>
        <dbReference type="ARBA" id="ARBA00023065"/>
    </source>
</evidence>
<evidence type="ECO:0000256" key="6">
    <source>
        <dbReference type="ARBA" id="ARBA00022692"/>
    </source>
</evidence>
<evidence type="ECO:0000256" key="2">
    <source>
        <dbReference type="ARBA" id="ARBA00004236"/>
    </source>
</evidence>
<evidence type="ECO:0000256" key="5">
    <source>
        <dbReference type="ARBA" id="ARBA00022475"/>
    </source>
</evidence>
<dbReference type="GO" id="GO:0008308">
    <property type="term" value="F:voltage-gated monoatomic anion channel activity"/>
    <property type="evidence" value="ECO:0007669"/>
    <property type="project" value="InterPro"/>
</dbReference>
<protein>
    <recommendedName>
        <fullName evidence="13">Guard cell S-type anion channel SLAC1</fullName>
    </recommendedName>
</protein>
<dbReference type="GO" id="GO:0006873">
    <property type="term" value="P:intracellular monoatomic ion homeostasis"/>
    <property type="evidence" value="ECO:0007669"/>
    <property type="project" value="InterPro"/>
</dbReference>
<feature type="compositionally biased region" description="Basic and acidic residues" evidence="10">
    <location>
        <begin position="134"/>
        <end position="144"/>
    </location>
</feature>
<feature type="transmembrane region" description="Helical" evidence="11">
    <location>
        <begin position="367"/>
        <end position="384"/>
    </location>
</feature>
<keyword evidence="9 11" id="KW-0472">Membrane</keyword>
<keyword evidence="8" id="KW-0406">Ion transport</keyword>
<evidence type="ECO:0000313" key="12">
    <source>
        <dbReference type="EMBL" id="EAZ31709.1"/>
    </source>
</evidence>
<keyword evidence="5" id="KW-1003">Cell membrane</keyword>
<dbReference type="PANTHER" id="PTHR31269">
    <property type="entry name" value="S-TYPE ANION CHANNEL SLAH3"/>
    <property type="match status" value="1"/>
</dbReference>
<dbReference type="PANTHER" id="PTHR31269:SF11">
    <property type="entry name" value="GUARD CELL S-TYPE ANION CHANNEL SLAC1"/>
    <property type="match status" value="1"/>
</dbReference>
<dbReference type="Gene3D" id="1.50.10.150">
    <property type="entry name" value="Voltage-dependent anion channel"/>
    <property type="match status" value="1"/>
</dbReference>
<feature type="region of interest" description="Disordered" evidence="10">
    <location>
        <begin position="126"/>
        <end position="158"/>
    </location>
</feature>
<gene>
    <name evidence="12" type="ORF">OsJ_15858</name>
</gene>
<dbReference type="Pfam" id="PF03595">
    <property type="entry name" value="SLAC1"/>
    <property type="match status" value="1"/>
</dbReference>
<feature type="transmembrane region" description="Helical" evidence="11">
    <location>
        <begin position="239"/>
        <end position="258"/>
    </location>
</feature>
<dbReference type="AlphaFoldDB" id="A3AWM0"/>
<feature type="transmembrane region" description="Helical" evidence="11">
    <location>
        <begin position="197"/>
        <end position="219"/>
    </location>
</feature>
<evidence type="ECO:0000256" key="9">
    <source>
        <dbReference type="ARBA" id="ARBA00023136"/>
    </source>
</evidence>
<evidence type="ECO:0000256" key="10">
    <source>
        <dbReference type="SAM" id="MobiDB-lite"/>
    </source>
</evidence>
<evidence type="ECO:0000256" key="11">
    <source>
        <dbReference type="SAM" id="Phobius"/>
    </source>
</evidence>
<keyword evidence="4" id="KW-0813">Transport</keyword>
<dbReference type="EMBL" id="CM000141">
    <property type="protein sequence ID" value="EAZ31709.1"/>
    <property type="molecule type" value="Genomic_DNA"/>
</dbReference>
<organism evidence="12">
    <name type="scientific">Oryza sativa subsp. japonica</name>
    <name type="common">Rice</name>
    <dbReference type="NCBI Taxonomy" id="39947"/>
    <lineage>
        <taxon>Eukaryota</taxon>
        <taxon>Viridiplantae</taxon>
        <taxon>Streptophyta</taxon>
        <taxon>Embryophyta</taxon>
        <taxon>Tracheophyta</taxon>
        <taxon>Spermatophyta</taxon>
        <taxon>Magnoliopsida</taxon>
        <taxon>Liliopsida</taxon>
        <taxon>Poales</taxon>
        <taxon>Poaceae</taxon>
        <taxon>BOP clade</taxon>
        <taxon>Oryzoideae</taxon>
        <taxon>Oryzeae</taxon>
        <taxon>Oryzinae</taxon>
        <taxon>Oryza</taxon>
        <taxon>Oryza sativa</taxon>
    </lineage>
</organism>
<dbReference type="GO" id="GO:0012505">
    <property type="term" value="C:endomembrane system"/>
    <property type="evidence" value="ECO:0007669"/>
    <property type="project" value="UniProtKB-SubCell"/>
</dbReference>
<dbReference type="Proteomes" id="UP000007752">
    <property type="component" value="Chromosome 4"/>
</dbReference>
<dbReference type="InterPro" id="IPR038665">
    <property type="entry name" value="Voltage-dep_anion_channel_sf"/>
</dbReference>
<feature type="transmembrane region" description="Helical" evidence="11">
    <location>
        <begin position="279"/>
        <end position="299"/>
    </location>
</feature>
<comment type="similarity">
    <text evidence="3">Belongs to the SLAC1 S-type anion channel family.</text>
</comment>
<dbReference type="GO" id="GO:0005886">
    <property type="term" value="C:plasma membrane"/>
    <property type="evidence" value="ECO:0007669"/>
    <property type="project" value="UniProtKB-SubCell"/>
</dbReference>
<accession>A3AWM0</accession>
<evidence type="ECO:0000256" key="4">
    <source>
        <dbReference type="ARBA" id="ARBA00022448"/>
    </source>
</evidence>
<reference evidence="12" key="1">
    <citation type="journal article" date="2005" name="PLoS Biol.">
        <title>The genomes of Oryza sativa: a history of duplications.</title>
        <authorList>
            <person name="Yu J."/>
            <person name="Wang J."/>
            <person name="Lin W."/>
            <person name="Li S."/>
            <person name="Li H."/>
            <person name="Zhou J."/>
            <person name="Ni P."/>
            <person name="Dong W."/>
            <person name="Hu S."/>
            <person name="Zeng C."/>
            <person name="Zhang J."/>
            <person name="Zhang Y."/>
            <person name="Li R."/>
            <person name="Xu Z."/>
            <person name="Li S."/>
            <person name="Li X."/>
            <person name="Zheng H."/>
            <person name="Cong L."/>
            <person name="Lin L."/>
            <person name="Yin J."/>
            <person name="Geng J."/>
            <person name="Li G."/>
            <person name="Shi J."/>
            <person name="Liu J."/>
            <person name="Lv H."/>
            <person name="Li J."/>
            <person name="Wang J."/>
            <person name="Deng Y."/>
            <person name="Ran L."/>
            <person name="Shi X."/>
            <person name="Wang X."/>
            <person name="Wu Q."/>
            <person name="Li C."/>
            <person name="Ren X."/>
            <person name="Wang J."/>
            <person name="Wang X."/>
            <person name="Li D."/>
            <person name="Liu D."/>
            <person name="Zhang X."/>
            <person name="Ji Z."/>
            <person name="Zhao W."/>
            <person name="Sun Y."/>
            <person name="Zhang Z."/>
            <person name="Bao J."/>
            <person name="Han Y."/>
            <person name="Dong L."/>
            <person name="Ji J."/>
            <person name="Chen P."/>
            <person name="Wu S."/>
            <person name="Liu J."/>
            <person name="Xiao Y."/>
            <person name="Bu D."/>
            <person name="Tan J."/>
            <person name="Yang L."/>
            <person name="Ye C."/>
            <person name="Zhang J."/>
            <person name="Xu J."/>
            <person name="Zhou Y."/>
            <person name="Yu Y."/>
            <person name="Zhang B."/>
            <person name="Zhuang S."/>
            <person name="Wei H."/>
            <person name="Liu B."/>
            <person name="Lei M."/>
            <person name="Yu H."/>
            <person name="Li Y."/>
            <person name="Xu H."/>
            <person name="Wei S."/>
            <person name="He X."/>
            <person name="Fang L."/>
            <person name="Zhang Z."/>
            <person name="Zhang Y."/>
            <person name="Huang X."/>
            <person name="Su Z."/>
            <person name="Tong W."/>
            <person name="Li J."/>
            <person name="Tong Z."/>
            <person name="Li S."/>
            <person name="Ye J."/>
            <person name="Wang L."/>
            <person name="Fang L."/>
            <person name="Lei T."/>
            <person name="Chen C."/>
            <person name="Chen H."/>
            <person name="Xu Z."/>
            <person name="Li H."/>
            <person name="Huang H."/>
            <person name="Zhang F."/>
            <person name="Xu H."/>
            <person name="Li N."/>
            <person name="Zhao C."/>
            <person name="Li S."/>
            <person name="Dong L."/>
            <person name="Huang Y."/>
            <person name="Li L."/>
            <person name="Xi Y."/>
            <person name="Qi Q."/>
            <person name="Li W."/>
            <person name="Zhang B."/>
            <person name="Hu W."/>
            <person name="Zhang Y."/>
            <person name="Tian X."/>
            <person name="Jiao Y."/>
            <person name="Liang X."/>
            <person name="Jin J."/>
            <person name="Gao L."/>
            <person name="Zheng W."/>
            <person name="Hao B."/>
            <person name="Liu S."/>
            <person name="Wang W."/>
            <person name="Yuan L."/>
            <person name="Cao M."/>
            <person name="McDermott J."/>
            <person name="Samudrala R."/>
            <person name="Wang J."/>
            <person name="Wong G.K."/>
            <person name="Yang H."/>
        </authorList>
    </citation>
    <scope>NUCLEOTIDE SEQUENCE [LARGE SCALE GENOMIC DNA]</scope>
</reference>
<reference evidence="12" key="2">
    <citation type="submission" date="2008-12" db="EMBL/GenBank/DDBJ databases">
        <title>Improved gene annotation of the rice (Oryza sativa) genomes.</title>
        <authorList>
            <person name="Wang J."/>
            <person name="Li R."/>
            <person name="Fan W."/>
            <person name="Huang Q."/>
            <person name="Zhang J."/>
            <person name="Zhou Y."/>
            <person name="Hu Y."/>
            <person name="Zi S."/>
            <person name="Li J."/>
            <person name="Ni P."/>
            <person name="Zheng H."/>
            <person name="Zhang Y."/>
            <person name="Zhao M."/>
            <person name="Hao Q."/>
            <person name="McDermott J."/>
            <person name="Samudrala R."/>
            <person name="Kristiansen K."/>
            <person name="Wong G.K.-S."/>
        </authorList>
    </citation>
    <scope>NUCLEOTIDE SEQUENCE</scope>
</reference>
<evidence type="ECO:0008006" key="13">
    <source>
        <dbReference type="Google" id="ProtNLM"/>
    </source>
</evidence>
<keyword evidence="7 11" id="KW-1133">Transmembrane helix</keyword>
<name>A3AWM0_ORYSJ</name>
<comment type="subcellular location">
    <subcellularLocation>
        <location evidence="2">Cell membrane</location>
    </subcellularLocation>
    <subcellularLocation>
        <location evidence="1">Endomembrane system</location>
        <topology evidence="1">Multi-pass membrane protein</topology>
    </subcellularLocation>
</comment>
<keyword evidence="6 11" id="KW-0812">Transmembrane</keyword>